<feature type="compositionally biased region" description="Acidic residues" evidence="1">
    <location>
        <begin position="390"/>
        <end position="407"/>
    </location>
</feature>
<feature type="compositionally biased region" description="Basic and acidic residues" evidence="1">
    <location>
        <begin position="150"/>
        <end position="166"/>
    </location>
</feature>
<feature type="compositionally biased region" description="Acidic residues" evidence="1">
    <location>
        <begin position="777"/>
        <end position="786"/>
    </location>
</feature>
<dbReference type="AlphaFoldDB" id="A0A2A2F8L0"/>
<feature type="compositionally biased region" description="Polar residues" evidence="1">
    <location>
        <begin position="249"/>
        <end position="271"/>
    </location>
</feature>
<accession>A0A2A2F8L0</accession>
<name>A0A2A2F8L0_9GAMM</name>
<evidence type="ECO:0000256" key="2">
    <source>
        <dbReference type="SAM" id="SignalP"/>
    </source>
</evidence>
<keyword evidence="5" id="KW-1185">Reference proteome</keyword>
<feature type="compositionally biased region" description="Acidic residues" evidence="1">
    <location>
        <begin position="439"/>
        <end position="450"/>
    </location>
</feature>
<dbReference type="NCBIfam" id="TIGR03504">
    <property type="entry name" value="FimV_Cterm"/>
    <property type="match status" value="1"/>
</dbReference>
<feature type="compositionally biased region" description="Basic and acidic residues" evidence="1">
    <location>
        <begin position="373"/>
        <end position="389"/>
    </location>
</feature>
<organism evidence="4 5">
    <name type="scientific">Halovibrio salipaludis</name>
    <dbReference type="NCBI Taxonomy" id="2032626"/>
    <lineage>
        <taxon>Bacteria</taxon>
        <taxon>Pseudomonadati</taxon>
        <taxon>Pseudomonadota</taxon>
        <taxon>Gammaproteobacteria</taxon>
        <taxon>Oceanospirillales</taxon>
        <taxon>Halomonadaceae</taxon>
        <taxon>Halovibrio</taxon>
    </lineage>
</organism>
<feature type="compositionally biased region" description="Acidic residues" evidence="1">
    <location>
        <begin position="1016"/>
        <end position="1031"/>
    </location>
</feature>
<dbReference type="InterPro" id="IPR011990">
    <property type="entry name" value="TPR-like_helical_dom_sf"/>
</dbReference>
<feature type="compositionally biased region" description="Basic and acidic residues" evidence="1">
    <location>
        <begin position="237"/>
        <end position="248"/>
    </location>
</feature>
<feature type="compositionally biased region" description="Acidic residues" evidence="1">
    <location>
        <begin position="551"/>
        <end position="573"/>
    </location>
</feature>
<feature type="compositionally biased region" description="Acidic residues" evidence="1">
    <location>
        <begin position="699"/>
        <end position="722"/>
    </location>
</feature>
<dbReference type="Proteomes" id="UP000218896">
    <property type="component" value="Unassembled WGS sequence"/>
</dbReference>
<feature type="region of interest" description="Disordered" evidence="1">
    <location>
        <begin position="373"/>
        <end position="503"/>
    </location>
</feature>
<feature type="compositionally biased region" description="Acidic residues" evidence="1">
    <location>
        <begin position="866"/>
        <end position="877"/>
    </location>
</feature>
<feature type="region of interest" description="Disordered" evidence="1">
    <location>
        <begin position="669"/>
        <end position="1035"/>
    </location>
</feature>
<feature type="compositionally biased region" description="Low complexity" evidence="1">
    <location>
        <begin position="282"/>
        <end position="300"/>
    </location>
</feature>
<feature type="compositionally biased region" description="Acidic residues" evidence="1">
    <location>
        <begin position="909"/>
        <end position="943"/>
    </location>
</feature>
<feature type="region of interest" description="Disordered" evidence="1">
    <location>
        <begin position="237"/>
        <end position="333"/>
    </location>
</feature>
<feature type="compositionally biased region" description="Acidic residues" evidence="1">
    <location>
        <begin position="952"/>
        <end position="992"/>
    </location>
</feature>
<dbReference type="EMBL" id="NSKD01000002">
    <property type="protein sequence ID" value="PAU81007.1"/>
    <property type="molecule type" value="Genomic_DNA"/>
</dbReference>
<protein>
    <recommendedName>
        <fullName evidence="3">FimV N-terminal domain-containing protein</fullName>
    </recommendedName>
</protein>
<dbReference type="OrthoDB" id="5298707at2"/>
<feature type="region of interest" description="Disordered" evidence="1">
    <location>
        <begin position="545"/>
        <end position="590"/>
    </location>
</feature>
<dbReference type="Gene3D" id="1.25.40.10">
    <property type="entry name" value="Tetratricopeptide repeat domain"/>
    <property type="match status" value="1"/>
</dbReference>
<evidence type="ECO:0000259" key="3">
    <source>
        <dbReference type="Pfam" id="PF25800"/>
    </source>
</evidence>
<feature type="compositionally biased region" description="Acidic residues" evidence="1">
    <location>
        <begin position="738"/>
        <end position="760"/>
    </location>
</feature>
<feature type="signal peptide" evidence="2">
    <location>
        <begin position="1"/>
        <end position="23"/>
    </location>
</feature>
<comment type="caution">
    <text evidence="4">The sequence shown here is derived from an EMBL/GenBank/DDBJ whole genome shotgun (WGS) entry which is preliminary data.</text>
</comment>
<dbReference type="InterPro" id="IPR038440">
    <property type="entry name" value="FimV_C_sf"/>
</dbReference>
<sequence length="1078" mass="113682">MKVRKLAVALALAGGLGSGLAQALGMGEGRILTNLNEPLRAEIELSEPGDLSADQIRVSLAPESAFERAGLRRMDVLHDLDFDVIESDGGFRINVTSEDPIREPFLNFLVELTWPNGRLLREYSFLVDPPSRDPGQEAIGPSAETGSGDTRTREQAAPDSRSERSQPESAAAAAGDSPDEYGPTGANDTLWGIAGEVSPSSDLSRHQVMLAIQEANPNAFSNNNINQLRRGRVLRIPSEEAMRSRSRQEAIQQVTAQNRRHQQASQGQGETASAPEAGQTGGTDQSQQAGAAGQQPSSGESGDELRILVADGENSSGDGTMAGMGDGEGDERLAAALEELERAERDREELSDRLKDLEEQLDTMSQLIELKDDQLAEMEQRLAEARESEASGDTESEDAGGTDDDQTAADGATGTGSGQASGGETTEGDSRKDAVASEESAEESIAESDTAESGSGEAGADDDESDPAAAAGSGGEPDDGDTATQPDPEQTQSQGAPTSAGDVVQRVINDPRYQIGAGVLGIALLGLLWGLARRNAAREQAFYDQLKDVSETPDEPVEAEETLDLDAAGDEAGAEAPGEEAAPRSEGSEDALAEADVYLAYGRHGQAARHLEQAISSEPSRVDLRLKLLGVYADAGESENFEKQYRELSAFNDDEAIEQADALRSRLDAADEDLSIEDLTEQLKTGTGPDTEAGGPSPADDESLEDEGFDFSALEDVDDLLDESCAPESTGTSHAEKGEDEELQSEEFSLDFDLGEEETPAESGTAGASGEAGETGDAPESEEDVADLGFSMDDLELEEPGEPEEESVPELDTEAEAAEQPAPETGDATEQASDADTELSLDDLDLDLDTGEEPAETASEAPSGTDFDDSFLEELDAELDRVTEGEEAEAGESGETEPAGPAGETATQESDDELDDLSLDVSDEDLELAEEVAQEGVGEEPEAPGETSESSGGEEEAPADQLEESLMDSEMEDLGAESALSDEELAALEGEESQASQGHQEETGDMESGDTSTGSEDSDSDDEFDFLEGTDEAGTKLDLARAYVEMGDADGARDILEEVAREGSEEQQQEAQRLLSEL</sequence>
<dbReference type="RefSeq" id="WP_095616733.1">
    <property type="nucleotide sequence ID" value="NZ_NSKD01000002.1"/>
</dbReference>
<evidence type="ECO:0000256" key="1">
    <source>
        <dbReference type="SAM" id="MobiDB-lite"/>
    </source>
</evidence>
<feature type="compositionally biased region" description="Acidic residues" evidence="1">
    <location>
        <begin position="885"/>
        <end position="895"/>
    </location>
</feature>
<feature type="domain" description="FimV N-terminal" evidence="3">
    <location>
        <begin position="24"/>
        <end position="130"/>
    </location>
</feature>
<feature type="compositionally biased region" description="Low complexity" evidence="1">
    <location>
        <begin position="761"/>
        <end position="776"/>
    </location>
</feature>
<feature type="compositionally biased region" description="Low complexity" evidence="1">
    <location>
        <begin position="896"/>
        <end position="908"/>
    </location>
</feature>
<feature type="compositionally biased region" description="Polar residues" evidence="1">
    <location>
        <begin position="482"/>
        <end position="497"/>
    </location>
</feature>
<keyword evidence="2" id="KW-0732">Signal</keyword>
<proteinExistence type="predicted"/>
<reference evidence="4 5" key="1">
    <citation type="submission" date="2017-08" db="EMBL/GenBank/DDBJ databases">
        <title>Halovibrio sewagensis sp. nov., isolated from wastewater of high salinity.</title>
        <authorList>
            <person name="Dong X."/>
            <person name="Zhang G."/>
        </authorList>
    </citation>
    <scope>NUCLEOTIDE SEQUENCE [LARGE SCALE GENOMIC DNA]</scope>
    <source>
        <strain evidence="4 5">YL5-2</strain>
    </source>
</reference>
<dbReference type="NCBIfam" id="TIGR03505">
    <property type="entry name" value="FimV_core"/>
    <property type="match status" value="1"/>
</dbReference>
<dbReference type="Pfam" id="PF25800">
    <property type="entry name" value="FimV_N"/>
    <property type="match status" value="1"/>
</dbReference>
<evidence type="ECO:0000313" key="4">
    <source>
        <dbReference type="EMBL" id="PAU81007.1"/>
    </source>
</evidence>
<evidence type="ECO:0000313" key="5">
    <source>
        <dbReference type="Proteomes" id="UP000218896"/>
    </source>
</evidence>
<dbReference type="InterPro" id="IPR057840">
    <property type="entry name" value="FimV_N"/>
</dbReference>
<dbReference type="Gene3D" id="1.20.58.2200">
    <property type="match status" value="1"/>
</dbReference>
<feature type="compositionally biased region" description="Acidic residues" evidence="1">
    <location>
        <begin position="833"/>
        <end position="855"/>
    </location>
</feature>
<feature type="compositionally biased region" description="Acidic residues" evidence="1">
    <location>
        <begin position="793"/>
        <end position="817"/>
    </location>
</feature>
<feature type="compositionally biased region" description="Acidic residues" evidence="1">
    <location>
        <begin position="670"/>
        <end position="680"/>
    </location>
</feature>
<gene>
    <name evidence="4" type="ORF">CK501_05435</name>
</gene>
<feature type="chain" id="PRO_5012403721" description="FimV N-terminal domain-containing protein" evidence="2">
    <location>
        <begin position="24"/>
        <end position="1078"/>
    </location>
</feature>
<dbReference type="InterPro" id="IPR020012">
    <property type="entry name" value="LysM_FimV"/>
</dbReference>
<feature type="region of interest" description="Disordered" evidence="1">
    <location>
        <begin position="129"/>
        <end position="199"/>
    </location>
</feature>
<dbReference type="InterPro" id="IPR020011">
    <property type="entry name" value="FimV_C"/>
</dbReference>